<protein>
    <submittedName>
        <fullName evidence="1">Uncharacterized protein</fullName>
    </submittedName>
</protein>
<evidence type="ECO:0000313" key="2">
    <source>
        <dbReference type="Proteomes" id="UP000242329"/>
    </source>
</evidence>
<keyword evidence="2" id="KW-1185">Reference proteome</keyword>
<dbReference type="STRING" id="1123382.SAMN02745221_01962"/>
<gene>
    <name evidence="1" type="ORF">SAMN02745221_01962</name>
</gene>
<evidence type="ECO:0000313" key="1">
    <source>
        <dbReference type="EMBL" id="SHH22316.1"/>
    </source>
</evidence>
<dbReference type="AlphaFoldDB" id="A0A1M5R8F9"/>
<reference evidence="2" key="1">
    <citation type="submission" date="2016-11" db="EMBL/GenBank/DDBJ databases">
        <authorList>
            <person name="Varghese N."/>
            <person name="Submissions S."/>
        </authorList>
    </citation>
    <scope>NUCLEOTIDE SEQUENCE [LARGE SCALE GENOMIC DNA]</scope>
    <source>
        <strain evidence="2">DSM 11003</strain>
    </source>
</reference>
<sequence length="119" mass="13636">MPLRLVKGIVFLLLLLLVLGIVSLVKGQDLWKNNNTATVNRELESVKDDDLLNSLWGEGYAASQEITVKKLAEAMLAEHLKRNKKLTYENYEYYRSYINDTSDRIMLKAFSEGLIPLVF</sequence>
<name>A0A1M5R8F9_9FIRM</name>
<dbReference type="EMBL" id="FQWY01000044">
    <property type="protein sequence ID" value="SHH22316.1"/>
    <property type="molecule type" value="Genomic_DNA"/>
</dbReference>
<organism evidence="1 2">
    <name type="scientific">Thermosyntropha lipolytica DSM 11003</name>
    <dbReference type="NCBI Taxonomy" id="1123382"/>
    <lineage>
        <taxon>Bacteria</taxon>
        <taxon>Bacillati</taxon>
        <taxon>Bacillota</taxon>
        <taxon>Clostridia</taxon>
        <taxon>Eubacteriales</taxon>
        <taxon>Syntrophomonadaceae</taxon>
        <taxon>Thermosyntropha</taxon>
    </lineage>
</organism>
<dbReference type="RefSeq" id="WP_073093305.1">
    <property type="nucleotide sequence ID" value="NZ_FQWY01000044.1"/>
</dbReference>
<dbReference type="OrthoDB" id="9778320at2"/>
<accession>A0A1M5R8F9</accession>
<dbReference type="Proteomes" id="UP000242329">
    <property type="component" value="Unassembled WGS sequence"/>
</dbReference>
<proteinExistence type="predicted"/>